<feature type="domain" description="DUF427" evidence="1">
    <location>
        <begin position="147"/>
        <end position="239"/>
    </location>
</feature>
<dbReference type="OrthoDB" id="18996at2759"/>
<dbReference type="InterPro" id="IPR038694">
    <property type="entry name" value="DUF427_sf"/>
</dbReference>
<evidence type="ECO:0000259" key="1">
    <source>
        <dbReference type="Pfam" id="PF04248"/>
    </source>
</evidence>
<keyword evidence="3" id="KW-1185">Reference proteome</keyword>
<sequence length="252" mass="28926">MADTSDNLAKLAQKLASEGPHKIEPTPRRVRALFGGKYVLDTTKAYHVWEHPYYPQFYVPVSAITNDANLTKNSSVPSTSDKVHFGTVSVGSKKTERVLVFNTKDLKDLVKIDFAALDQWFEEDVPIYQHPKDPYKRIDILTSTRPVKVELDGVTLAESSNPLFLLETSLRTRYYLPPTSVNWELLSKSDSETYCPYKGRANYYNVTVNGKEYKDFVWYYQYPTAESAQVVGHLCFYNEKVDIWVDGVKEER</sequence>
<name>A0A6A5V752_9PLEO</name>
<dbReference type="Pfam" id="PF04248">
    <property type="entry name" value="NTP_transf_9"/>
    <property type="match status" value="2"/>
</dbReference>
<evidence type="ECO:0000313" key="3">
    <source>
        <dbReference type="Proteomes" id="UP000800036"/>
    </source>
</evidence>
<dbReference type="PANTHER" id="PTHR34310:SF9">
    <property type="entry name" value="BLR5716 PROTEIN"/>
    <property type="match status" value="1"/>
</dbReference>
<dbReference type="InterPro" id="IPR007361">
    <property type="entry name" value="DUF427"/>
</dbReference>
<organism evidence="2 3">
    <name type="scientific">Bimuria novae-zelandiae CBS 107.79</name>
    <dbReference type="NCBI Taxonomy" id="1447943"/>
    <lineage>
        <taxon>Eukaryota</taxon>
        <taxon>Fungi</taxon>
        <taxon>Dikarya</taxon>
        <taxon>Ascomycota</taxon>
        <taxon>Pezizomycotina</taxon>
        <taxon>Dothideomycetes</taxon>
        <taxon>Pleosporomycetidae</taxon>
        <taxon>Pleosporales</taxon>
        <taxon>Massarineae</taxon>
        <taxon>Didymosphaeriaceae</taxon>
        <taxon>Bimuria</taxon>
    </lineage>
</organism>
<proteinExistence type="predicted"/>
<accession>A0A6A5V752</accession>
<gene>
    <name evidence="2" type="ORF">BU23DRAFT_555040</name>
</gene>
<dbReference type="Gene3D" id="2.170.150.40">
    <property type="entry name" value="Domain of unknown function (DUF427)"/>
    <property type="match status" value="2"/>
</dbReference>
<dbReference type="Proteomes" id="UP000800036">
    <property type="component" value="Unassembled WGS sequence"/>
</dbReference>
<feature type="domain" description="DUF427" evidence="1">
    <location>
        <begin position="30"/>
        <end position="92"/>
    </location>
</feature>
<dbReference type="AlphaFoldDB" id="A0A6A5V752"/>
<protein>
    <submittedName>
        <fullName evidence="2">DUF427-domain-containing protein</fullName>
    </submittedName>
</protein>
<dbReference type="EMBL" id="ML976686">
    <property type="protein sequence ID" value="KAF1972510.1"/>
    <property type="molecule type" value="Genomic_DNA"/>
</dbReference>
<dbReference type="PANTHER" id="PTHR34310">
    <property type="entry name" value="DUF427 DOMAIN PROTEIN (AFU_ORTHOLOGUE AFUA_3G02220)"/>
    <property type="match status" value="1"/>
</dbReference>
<evidence type="ECO:0000313" key="2">
    <source>
        <dbReference type="EMBL" id="KAF1972510.1"/>
    </source>
</evidence>
<reference evidence="2" key="1">
    <citation type="journal article" date="2020" name="Stud. Mycol.">
        <title>101 Dothideomycetes genomes: a test case for predicting lifestyles and emergence of pathogens.</title>
        <authorList>
            <person name="Haridas S."/>
            <person name="Albert R."/>
            <person name="Binder M."/>
            <person name="Bloem J."/>
            <person name="Labutti K."/>
            <person name="Salamov A."/>
            <person name="Andreopoulos B."/>
            <person name="Baker S."/>
            <person name="Barry K."/>
            <person name="Bills G."/>
            <person name="Bluhm B."/>
            <person name="Cannon C."/>
            <person name="Castanera R."/>
            <person name="Culley D."/>
            <person name="Daum C."/>
            <person name="Ezra D."/>
            <person name="Gonzalez J."/>
            <person name="Henrissat B."/>
            <person name="Kuo A."/>
            <person name="Liang C."/>
            <person name="Lipzen A."/>
            <person name="Lutzoni F."/>
            <person name="Magnuson J."/>
            <person name="Mondo S."/>
            <person name="Nolan M."/>
            <person name="Ohm R."/>
            <person name="Pangilinan J."/>
            <person name="Park H.-J."/>
            <person name="Ramirez L."/>
            <person name="Alfaro M."/>
            <person name="Sun H."/>
            <person name="Tritt A."/>
            <person name="Yoshinaga Y."/>
            <person name="Zwiers L.-H."/>
            <person name="Turgeon B."/>
            <person name="Goodwin S."/>
            <person name="Spatafora J."/>
            <person name="Crous P."/>
            <person name="Grigoriev I."/>
        </authorList>
    </citation>
    <scope>NUCLEOTIDE SEQUENCE</scope>
    <source>
        <strain evidence="2">CBS 107.79</strain>
    </source>
</reference>